<evidence type="ECO:0000256" key="4">
    <source>
        <dbReference type="PROSITE-ProRule" id="PRU00335"/>
    </source>
</evidence>
<feature type="DNA-binding region" description="H-T-H motif" evidence="4">
    <location>
        <begin position="28"/>
        <end position="47"/>
    </location>
</feature>
<evidence type="ECO:0000259" key="5">
    <source>
        <dbReference type="PROSITE" id="PS50977"/>
    </source>
</evidence>
<reference evidence="6 7" key="1">
    <citation type="submission" date="2019-01" db="EMBL/GenBank/DDBJ databases">
        <title>Egibacter rhizosphaerae EGI 80759T.</title>
        <authorList>
            <person name="Chen D.-D."/>
            <person name="Tian Y."/>
            <person name="Jiao J.-Y."/>
            <person name="Zhang X.-T."/>
            <person name="Zhang Y.-G."/>
            <person name="Zhang Y."/>
            <person name="Xiao M."/>
            <person name="Shu W.-S."/>
            <person name="Li W.-J."/>
        </authorList>
    </citation>
    <scope>NUCLEOTIDE SEQUENCE [LARGE SCALE GENOMIC DNA]</scope>
    <source>
        <strain evidence="6 7">EGI 80759</strain>
    </source>
</reference>
<dbReference type="GO" id="GO:0003700">
    <property type="term" value="F:DNA-binding transcription factor activity"/>
    <property type="evidence" value="ECO:0007669"/>
    <property type="project" value="TreeGrafter"/>
</dbReference>
<dbReference type="InterPro" id="IPR039536">
    <property type="entry name" value="TetR_C_Proteobacteria"/>
</dbReference>
<evidence type="ECO:0000256" key="2">
    <source>
        <dbReference type="ARBA" id="ARBA00023125"/>
    </source>
</evidence>
<dbReference type="PROSITE" id="PS01081">
    <property type="entry name" value="HTH_TETR_1"/>
    <property type="match status" value="1"/>
</dbReference>
<dbReference type="RefSeq" id="WP_131155121.1">
    <property type="nucleotide sequence ID" value="NZ_CP036402.1"/>
</dbReference>
<dbReference type="InterPro" id="IPR001647">
    <property type="entry name" value="HTH_TetR"/>
</dbReference>
<dbReference type="AlphaFoldDB" id="A0A411YFT2"/>
<dbReference type="OrthoDB" id="7186128at2"/>
<dbReference type="Proteomes" id="UP000291469">
    <property type="component" value="Chromosome"/>
</dbReference>
<dbReference type="Pfam" id="PF14246">
    <property type="entry name" value="TetR_C_7"/>
    <property type="match status" value="1"/>
</dbReference>
<accession>A0A411YFT2</accession>
<evidence type="ECO:0000256" key="1">
    <source>
        <dbReference type="ARBA" id="ARBA00023015"/>
    </source>
</evidence>
<evidence type="ECO:0000256" key="3">
    <source>
        <dbReference type="ARBA" id="ARBA00023163"/>
    </source>
</evidence>
<dbReference type="PANTHER" id="PTHR30055">
    <property type="entry name" value="HTH-TYPE TRANSCRIPTIONAL REGULATOR RUTR"/>
    <property type="match status" value="1"/>
</dbReference>
<keyword evidence="2 4" id="KW-0238">DNA-binding</keyword>
<dbReference type="InterPro" id="IPR009057">
    <property type="entry name" value="Homeodomain-like_sf"/>
</dbReference>
<evidence type="ECO:0000313" key="6">
    <source>
        <dbReference type="EMBL" id="QBI20124.1"/>
    </source>
</evidence>
<dbReference type="InterPro" id="IPR023772">
    <property type="entry name" value="DNA-bd_HTH_TetR-type_CS"/>
</dbReference>
<dbReference type="SUPFAM" id="SSF48498">
    <property type="entry name" value="Tetracyclin repressor-like, C-terminal domain"/>
    <property type="match status" value="1"/>
</dbReference>
<dbReference type="FunFam" id="1.10.10.60:FF:000141">
    <property type="entry name" value="TetR family transcriptional regulator"/>
    <property type="match status" value="1"/>
</dbReference>
<organism evidence="6 7">
    <name type="scientific">Egibacter rhizosphaerae</name>
    <dbReference type="NCBI Taxonomy" id="1670831"/>
    <lineage>
        <taxon>Bacteria</taxon>
        <taxon>Bacillati</taxon>
        <taxon>Actinomycetota</taxon>
        <taxon>Nitriliruptoria</taxon>
        <taxon>Egibacterales</taxon>
        <taxon>Egibacteraceae</taxon>
        <taxon>Egibacter</taxon>
    </lineage>
</organism>
<protein>
    <submittedName>
        <fullName evidence="6">TetR/AcrR family transcriptional regulator</fullName>
    </submittedName>
</protein>
<dbReference type="Pfam" id="PF00440">
    <property type="entry name" value="TetR_N"/>
    <property type="match status" value="1"/>
</dbReference>
<keyword evidence="7" id="KW-1185">Reference proteome</keyword>
<dbReference type="PRINTS" id="PR00455">
    <property type="entry name" value="HTHTETR"/>
</dbReference>
<dbReference type="PROSITE" id="PS50977">
    <property type="entry name" value="HTH_TETR_2"/>
    <property type="match status" value="1"/>
</dbReference>
<dbReference type="PANTHER" id="PTHR30055:SF146">
    <property type="entry name" value="HTH-TYPE TRANSCRIPTIONAL DUAL REGULATOR CECR"/>
    <property type="match status" value="1"/>
</dbReference>
<dbReference type="InterPro" id="IPR050109">
    <property type="entry name" value="HTH-type_TetR-like_transc_reg"/>
</dbReference>
<name>A0A411YFT2_9ACTN</name>
<dbReference type="SUPFAM" id="SSF46689">
    <property type="entry name" value="Homeodomain-like"/>
    <property type="match status" value="1"/>
</dbReference>
<sequence>MRRGPTKRWAIVDAARTMFLREGFTRASMDAIAEAASVSKRTVYNHFPDKQALFLAVLADTVAPVLDEFLALLEWHLADVRPDDLRETLVRFGRDWVHTTVLFPDHAALLRLVIAEATHMPEVIDAWRTAGAGPSQDALAERLDALTAAGLLDIADSTVAARHLTALVCNPPQSRSFFGVLDLDDADVDDLVTEGVDAFLRIYQPRSAQ</sequence>
<proteinExistence type="predicted"/>
<dbReference type="GO" id="GO:0000976">
    <property type="term" value="F:transcription cis-regulatory region binding"/>
    <property type="evidence" value="ECO:0007669"/>
    <property type="project" value="TreeGrafter"/>
</dbReference>
<dbReference type="GO" id="GO:0045892">
    <property type="term" value="P:negative regulation of DNA-templated transcription"/>
    <property type="evidence" value="ECO:0007669"/>
    <property type="project" value="UniProtKB-ARBA"/>
</dbReference>
<evidence type="ECO:0000313" key="7">
    <source>
        <dbReference type="Proteomes" id="UP000291469"/>
    </source>
</evidence>
<keyword evidence="1" id="KW-0805">Transcription regulation</keyword>
<keyword evidence="3" id="KW-0804">Transcription</keyword>
<dbReference type="Gene3D" id="1.10.10.60">
    <property type="entry name" value="Homeodomain-like"/>
    <property type="match status" value="1"/>
</dbReference>
<dbReference type="KEGG" id="erz:ER308_11495"/>
<dbReference type="EMBL" id="CP036402">
    <property type="protein sequence ID" value="QBI20124.1"/>
    <property type="molecule type" value="Genomic_DNA"/>
</dbReference>
<dbReference type="Gene3D" id="1.10.357.10">
    <property type="entry name" value="Tetracycline Repressor, domain 2"/>
    <property type="match status" value="1"/>
</dbReference>
<feature type="domain" description="HTH tetR-type" evidence="5">
    <location>
        <begin position="5"/>
        <end position="65"/>
    </location>
</feature>
<dbReference type="InterPro" id="IPR036271">
    <property type="entry name" value="Tet_transcr_reg_TetR-rel_C_sf"/>
</dbReference>
<gene>
    <name evidence="6" type="ORF">ER308_11495</name>
</gene>